<proteinExistence type="predicted"/>
<organism evidence="1 2">
    <name type="scientific">Rosa chinensis</name>
    <name type="common">China rose</name>
    <dbReference type="NCBI Taxonomy" id="74649"/>
    <lineage>
        <taxon>Eukaryota</taxon>
        <taxon>Viridiplantae</taxon>
        <taxon>Streptophyta</taxon>
        <taxon>Embryophyta</taxon>
        <taxon>Tracheophyta</taxon>
        <taxon>Spermatophyta</taxon>
        <taxon>Magnoliopsida</taxon>
        <taxon>eudicotyledons</taxon>
        <taxon>Gunneridae</taxon>
        <taxon>Pentapetalae</taxon>
        <taxon>rosids</taxon>
        <taxon>fabids</taxon>
        <taxon>Rosales</taxon>
        <taxon>Rosaceae</taxon>
        <taxon>Rosoideae</taxon>
        <taxon>Rosoideae incertae sedis</taxon>
        <taxon>Rosa</taxon>
    </lineage>
</organism>
<evidence type="ECO:0000313" key="1">
    <source>
        <dbReference type="EMBL" id="PRQ52406.1"/>
    </source>
</evidence>
<sequence>MENKAVWLCIKSVSIALSVSKMETTVRCDLKHVSFTFSVCKMDSIVVVH</sequence>
<dbReference type="Gramene" id="PRQ52406">
    <property type="protein sequence ID" value="PRQ52406"/>
    <property type="gene ID" value="RchiOBHm_Chr2g0155161"/>
</dbReference>
<comment type="caution">
    <text evidence="1">The sequence shown here is derived from an EMBL/GenBank/DDBJ whole genome shotgun (WGS) entry which is preliminary data.</text>
</comment>
<dbReference type="AlphaFoldDB" id="A0A2P6S169"/>
<dbReference type="Proteomes" id="UP000238479">
    <property type="component" value="Chromosome 2"/>
</dbReference>
<accession>A0A2P6S169</accession>
<gene>
    <name evidence="1" type="ORF">RchiOBHm_Chr2g0155161</name>
</gene>
<dbReference type="EMBL" id="PDCK01000040">
    <property type="protein sequence ID" value="PRQ52406.1"/>
    <property type="molecule type" value="Genomic_DNA"/>
</dbReference>
<evidence type="ECO:0000313" key="2">
    <source>
        <dbReference type="Proteomes" id="UP000238479"/>
    </source>
</evidence>
<protein>
    <submittedName>
        <fullName evidence="1">Uncharacterized protein</fullName>
    </submittedName>
</protein>
<name>A0A2P6S169_ROSCH</name>
<reference evidence="1 2" key="1">
    <citation type="journal article" date="2018" name="Nat. Genet.">
        <title>The Rosa genome provides new insights in the design of modern roses.</title>
        <authorList>
            <person name="Bendahmane M."/>
        </authorList>
    </citation>
    <scope>NUCLEOTIDE SEQUENCE [LARGE SCALE GENOMIC DNA]</scope>
    <source>
        <strain evidence="2">cv. Old Blush</strain>
    </source>
</reference>
<keyword evidence="2" id="KW-1185">Reference proteome</keyword>